<gene>
    <name evidence="2" type="ORF">P171DRAFT_320301</name>
</gene>
<comment type="caution">
    <text evidence="2">The sequence shown here is derived from an EMBL/GenBank/DDBJ whole genome shotgun (WGS) entry which is preliminary data.</text>
</comment>
<dbReference type="AlphaFoldDB" id="A0A9P4UHJ1"/>
<dbReference type="Proteomes" id="UP000799764">
    <property type="component" value="Unassembled WGS sequence"/>
</dbReference>
<dbReference type="Gene3D" id="3.20.20.70">
    <property type="entry name" value="Aldolase class I"/>
    <property type="match status" value="1"/>
</dbReference>
<dbReference type="SUPFAM" id="SSF51395">
    <property type="entry name" value="FMN-linked oxidoreductases"/>
    <property type="match status" value="1"/>
</dbReference>
<keyword evidence="3" id="KW-1185">Reference proteome</keyword>
<evidence type="ECO:0000259" key="1">
    <source>
        <dbReference type="Pfam" id="PF00724"/>
    </source>
</evidence>
<dbReference type="PROSITE" id="PS00399">
    <property type="entry name" value="SUCCINYL_COA_LIG_2"/>
    <property type="match status" value="1"/>
</dbReference>
<dbReference type="InterPro" id="IPR044152">
    <property type="entry name" value="YqjM-like"/>
</dbReference>
<feature type="non-terminal residue" evidence="2">
    <location>
        <position position="1"/>
    </location>
</feature>
<dbReference type="InterPro" id="IPR001155">
    <property type="entry name" value="OxRdtase_FMN_N"/>
</dbReference>
<dbReference type="PANTHER" id="PTHR43303">
    <property type="entry name" value="NADPH DEHYDROGENASE C23G7.10C-RELATED"/>
    <property type="match status" value="1"/>
</dbReference>
<dbReference type="GO" id="GO:0003959">
    <property type="term" value="F:NADPH dehydrogenase activity"/>
    <property type="evidence" value="ECO:0007669"/>
    <property type="project" value="InterPro"/>
</dbReference>
<dbReference type="CDD" id="cd02932">
    <property type="entry name" value="OYE_YqiM_FMN"/>
    <property type="match status" value="1"/>
</dbReference>
<feature type="non-terminal residue" evidence="2">
    <location>
        <position position="373"/>
    </location>
</feature>
<accession>A0A9P4UHJ1</accession>
<sequence>PPTLFQPLQIRNLTLRNRIVVSPMGMYSSSPSGNLTSFHLMHHGQFAFRGAALTIVEVTAVTPAGRSSPADAGLWSDAHTASHKRVVDFVHGLDASGGGKAKIGIQLGHAGRKASMLPIYPGRPVVRAEKADGGWPDDVCGPSAIPFRENYVVPREMSEQDIQEVVEAFGKAAGRAVAAGFDLIEVHAAHGYLLSSFLSPASNTRCDAYGGGLRNRARFLLSVLREIRRTVPSTTPLSVRISATDWMQHSPETPQFTLDDAIALALLLVDEGVDVLDVSSGGNNVEQVVPAAPSYQTYLAGQIKTALRDAGKEMVVAGVGRIADARTAEAVVGEGKADLAFVATEFLRDANLVHRWAEELGVGVEWPKQYARA</sequence>
<dbReference type="InterPro" id="IPR013785">
    <property type="entry name" value="Aldolase_TIM"/>
</dbReference>
<reference evidence="2" key="1">
    <citation type="journal article" date="2020" name="Stud. Mycol.">
        <title>101 Dothideomycetes genomes: a test case for predicting lifestyles and emergence of pathogens.</title>
        <authorList>
            <person name="Haridas S."/>
            <person name="Albert R."/>
            <person name="Binder M."/>
            <person name="Bloem J."/>
            <person name="Labutti K."/>
            <person name="Salamov A."/>
            <person name="Andreopoulos B."/>
            <person name="Baker S."/>
            <person name="Barry K."/>
            <person name="Bills G."/>
            <person name="Bluhm B."/>
            <person name="Cannon C."/>
            <person name="Castanera R."/>
            <person name="Culley D."/>
            <person name="Daum C."/>
            <person name="Ezra D."/>
            <person name="Gonzalez J."/>
            <person name="Henrissat B."/>
            <person name="Kuo A."/>
            <person name="Liang C."/>
            <person name="Lipzen A."/>
            <person name="Lutzoni F."/>
            <person name="Magnuson J."/>
            <person name="Mondo S."/>
            <person name="Nolan M."/>
            <person name="Ohm R."/>
            <person name="Pangilinan J."/>
            <person name="Park H.-J."/>
            <person name="Ramirez L."/>
            <person name="Alfaro M."/>
            <person name="Sun H."/>
            <person name="Tritt A."/>
            <person name="Yoshinaga Y."/>
            <person name="Zwiers L.-H."/>
            <person name="Turgeon B."/>
            <person name="Goodwin S."/>
            <person name="Spatafora J."/>
            <person name="Crous P."/>
            <person name="Grigoriev I."/>
        </authorList>
    </citation>
    <scope>NUCLEOTIDE SEQUENCE</scope>
    <source>
        <strain evidence="2">CBS 690.94</strain>
    </source>
</reference>
<organism evidence="2 3">
    <name type="scientific">Karstenula rhodostoma CBS 690.94</name>
    <dbReference type="NCBI Taxonomy" id="1392251"/>
    <lineage>
        <taxon>Eukaryota</taxon>
        <taxon>Fungi</taxon>
        <taxon>Dikarya</taxon>
        <taxon>Ascomycota</taxon>
        <taxon>Pezizomycotina</taxon>
        <taxon>Dothideomycetes</taxon>
        <taxon>Pleosporomycetidae</taxon>
        <taxon>Pleosporales</taxon>
        <taxon>Massarineae</taxon>
        <taxon>Didymosphaeriaceae</taxon>
        <taxon>Karstenula</taxon>
    </lineage>
</organism>
<protein>
    <submittedName>
        <fullName evidence="2">FMN-linked oxidoreductase</fullName>
    </submittedName>
</protein>
<dbReference type="InterPro" id="IPR017440">
    <property type="entry name" value="Cit_synth/succinyl-CoA_lig_AS"/>
</dbReference>
<dbReference type="GO" id="GO:0010181">
    <property type="term" value="F:FMN binding"/>
    <property type="evidence" value="ECO:0007669"/>
    <property type="project" value="InterPro"/>
</dbReference>
<evidence type="ECO:0000313" key="2">
    <source>
        <dbReference type="EMBL" id="KAF2450290.1"/>
    </source>
</evidence>
<dbReference type="EMBL" id="MU001493">
    <property type="protein sequence ID" value="KAF2450290.1"/>
    <property type="molecule type" value="Genomic_DNA"/>
</dbReference>
<dbReference type="Pfam" id="PF00724">
    <property type="entry name" value="Oxidored_FMN"/>
    <property type="match status" value="1"/>
</dbReference>
<evidence type="ECO:0000313" key="3">
    <source>
        <dbReference type="Proteomes" id="UP000799764"/>
    </source>
</evidence>
<dbReference type="GO" id="GO:0050661">
    <property type="term" value="F:NADP binding"/>
    <property type="evidence" value="ECO:0007669"/>
    <property type="project" value="InterPro"/>
</dbReference>
<dbReference type="PANTHER" id="PTHR43303:SF2">
    <property type="entry name" value="INDOLEAMINE 2,3-DIOXYGENASE PYRROLE 2,3-DIOXYGENASE (AFU_ORTHOLOGUE AFUA_5G01450"/>
    <property type="match status" value="1"/>
</dbReference>
<dbReference type="OrthoDB" id="72788at2759"/>
<proteinExistence type="predicted"/>
<name>A0A9P4UHJ1_9PLEO</name>
<feature type="domain" description="NADH:flavin oxidoreductase/NADH oxidase N-terminal" evidence="1">
    <location>
        <begin position="4"/>
        <end position="359"/>
    </location>
</feature>